<evidence type="ECO:0000259" key="1">
    <source>
        <dbReference type="Pfam" id="PF00814"/>
    </source>
</evidence>
<dbReference type="InterPro" id="IPR000905">
    <property type="entry name" value="Gcp-like_dom"/>
</dbReference>
<reference evidence="2" key="1">
    <citation type="submission" date="2022-10" db="EMBL/GenBank/DDBJ databases">
        <title>Chryseobacterium sp. nov., a novel bacterial species.</title>
        <authorList>
            <person name="Cao Y."/>
        </authorList>
    </citation>
    <scope>NUCLEOTIDE SEQUENCE</scope>
    <source>
        <strain evidence="2">CCTCC AB2015118</strain>
    </source>
</reference>
<dbReference type="EC" id="2.3.1.234" evidence="2"/>
<evidence type="ECO:0000313" key="2">
    <source>
        <dbReference type="EMBL" id="MCX8522656.1"/>
    </source>
</evidence>
<dbReference type="CDD" id="cd24032">
    <property type="entry name" value="ASKHA_NBD_TsaB"/>
    <property type="match status" value="1"/>
</dbReference>
<dbReference type="InterPro" id="IPR022496">
    <property type="entry name" value="T6A_TsaB"/>
</dbReference>
<dbReference type="PANTHER" id="PTHR11735:SF11">
    <property type="entry name" value="TRNA THREONYLCARBAMOYLADENOSINE BIOSYNTHESIS PROTEIN TSAB"/>
    <property type="match status" value="1"/>
</dbReference>
<name>A0ABT3XNC2_9FLAO</name>
<comment type="caution">
    <text evidence="2">The sequence shown here is derived from an EMBL/GenBank/DDBJ whole genome shotgun (WGS) entry which is preliminary data.</text>
</comment>
<dbReference type="EMBL" id="JAOVZW010000001">
    <property type="protein sequence ID" value="MCX8522656.1"/>
    <property type="molecule type" value="Genomic_DNA"/>
</dbReference>
<organism evidence="2 3">
    <name type="scientific">Chryseobacterium formosus</name>
    <dbReference type="NCBI Taxonomy" id="1537363"/>
    <lineage>
        <taxon>Bacteria</taxon>
        <taxon>Pseudomonadati</taxon>
        <taxon>Bacteroidota</taxon>
        <taxon>Flavobacteriia</taxon>
        <taxon>Flavobacteriales</taxon>
        <taxon>Weeksellaceae</taxon>
        <taxon>Chryseobacterium group</taxon>
        <taxon>Chryseobacterium</taxon>
    </lineage>
</organism>
<sequence length="227" mass="25447">MKILYLETSSKNCSVAISDDEKLLCVAEEVSENYKQSESLHTFVEWALEGAELSIKDIDAVCLGKGPGSYTGLRIGAASAKGFCYGLKIPLIAVNSMESMIEPFLGQNYDLIITLVDARRMEVYTAVYDGISGEEVNPTEAKVLDENSFQEFKDKKVLFVGDGASKTKEIVQLPNAEFNNDIYPSAQYLVKKTLEKIKNEDFEDIAYFEPFYLKDFHGVKKKQKSEE</sequence>
<dbReference type="NCBIfam" id="TIGR03725">
    <property type="entry name" value="T6A_YeaZ"/>
    <property type="match status" value="1"/>
</dbReference>
<dbReference type="Proteomes" id="UP001073122">
    <property type="component" value="Unassembled WGS sequence"/>
</dbReference>
<dbReference type="SUPFAM" id="SSF53067">
    <property type="entry name" value="Actin-like ATPase domain"/>
    <property type="match status" value="2"/>
</dbReference>
<dbReference type="Gene3D" id="3.30.420.40">
    <property type="match status" value="2"/>
</dbReference>
<proteinExistence type="predicted"/>
<keyword evidence="3" id="KW-1185">Reference proteome</keyword>
<keyword evidence="2" id="KW-0012">Acyltransferase</keyword>
<dbReference type="GO" id="GO:0061711">
    <property type="term" value="F:tRNA N(6)-L-threonylcarbamoyladenine synthase activity"/>
    <property type="evidence" value="ECO:0007669"/>
    <property type="project" value="UniProtKB-EC"/>
</dbReference>
<dbReference type="RefSeq" id="WP_267263978.1">
    <property type="nucleotide sequence ID" value="NZ_JAOVZW010000001.1"/>
</dbReference>
<gene>
    <name evidence="2" type="primary">tsaB</name>
    <name evidence="2" type="ORF">OF897_01810</name>
</gene>
<dbReference type="PANTHER" id="PTHR11735">
    <property type="entry name" value="TRNA N6-ADENOSINE THREONYLCARBAMOYLTRANSFERASE"/>
    <property type="match status" value="1"/>
</dbReference>
<accession>A0ABT3XNC2</accession>
<evidence type="ECO:0000313" key="3">
    <source>
        <dbReference type="Proteomes" id="UP001073122"/>
    </source>
</evidence>
<protein>
    <submittedName>
        <fullName evidence="2">tRNA (Adenosine(37)-N6)-threonylcarbamoyltransferase complex dimerization subunit type 1 TsaB</fullName>
        <ecNumber evidence="2">2.3.1.234</ecNumber>
    </submittedName>
</protein>
<keyword evidence="2" id="KW-0808">Transferase</keyword>
<feature type="domain" description="Gcp-like" evidence="1">
    <location>
        <begin position="37"/>
        <end position="188"/>
    </location>
</feature>
<dbReference type="InterPro" id="IPR043129">
    <property type="entry name" value="ATPase_NBD"/>
</dbReference>
<dbReference type="Pfam" id="PF00814">
    <property type="entry name" value="TsaD"/>
    <property type="match status" value="1"/>
</dbReference>